<dbReference type="Pfam" id="PF13692">
    <property type="entry name" value="Glyco_trans_1_4"/>
    <property type="match status" value="1"/>
</dbReference>
<dbReference type="GO" id="GO:0016740">
    <property type="term" value="F:transferase activity"/>
    <property type="evidence" value="ECO:0007669"/>
    <property type="project" value="UniProtKB-KW"/>
</dbReference>
<dbReference type="AlphaFoldDB" id="A0A015XE92"/>
<evidence type="ECO:0000313" key="1">
    <source>
        <dbReference type="EMBL" id="EXY90970.1"/>
    </source>
</evidence>
<dbReference type="Proteomes" id="UP000020773">
    <property type="component" value="Unassembled WGS sequence"/>
</dbReference>
<gene>
    <name evidence="1" type="ORF">M125_2331</name>
</gene>
<name>A0A015XE92_BACFG</name>
<dbReference type="EMBL" id="JGDB01000094">
    <property type="protein sequence ID" value="EXY90970.1"/>
    <property type="molecule type" value="Genomic_DNA"/>
</dbReference>
<organism evidence="1 2">
    <name type="scientific">Bacteroides fragilis str. 3998T(B)3</name>
    <dbReference type="NCBI Taxonomy" id="1339316"/>
    <lineage>
        <taxon>Bacteria</taxon>
        <taxon>Pseudomonadati</taxon>
        <taxon>Bacteroidota</taxon>
        <taxon>Bacteroidia</taxon>
        <taxon>Bacteroidales</taxon>
        <taxon>Bacteroidaceae</taxon>
        <taxon>Bacteroides</taxon>
    </lineage>
</organism>
<dbReference type="SUPFAM" id="SSF53756">
    <property type="entry name" value="UDP-Glycosyltransferase/glycogen phosphorylase"/>
    <property type="match status" value="1"/>
</dbReference>
<comment type="caution">
    <text evidence="1">The sequence shown here is derived from an EMBL/GenBank/DDBJ whole genome shotgun (WGS) entry which is preliminary data.</text>
</comment>
<sequence length="397" mass="46199">MLIYNQLRRLKTLLVNIKRFYWSISPKGFVPNINFDYVEKQKKVLLSYSSCSFSYDYPSVLYHSNSREITQFIKILIELDFCVDVIDCDYPFPNKVIGRKTYDVVIGFGEPYKLACLNSPNAIKIFYLTENLPSYVAEKSKERYMYYKKRTKNRRIGIRRDAILFKEEYLYLSDFVIELRASPLNLDNITEYCISPTGLINSNYVWMDKDFKKAKRNFLWFGSSGAIHKGLDILVDIFKRLPDLNLYIYGLDKSESFVLKAKSDNIHVCGIINVNSPLYLTEIVERCAFVILPSCSEAQSTSVITNMLHGLIPIVSRECQFPKFPFGFQLDNYTVEYVAEVVNVVAELSVEELRDRSYKTYIYAREHYVIKAYASKLKSILENIILNGVGHNENNRK</sequence>
<reference evidence="1 2" key="1">
    <citation type="submission" date="2014-02" db="EMBL/GenBank/DDBJ databases">
        <authorList>
            <person name="Sears C."/>
            <person name="Carroll K."/>
            <person name="Sack B.R."/>
            <person name="Qadri F."/>
            <person name="Myers L.L."/>
            <person name="Chung G.-T."/>
            <person name="Escheverria P."/>
            <person name="Fraser C.M."/>
            <person name="Sadzewicz L."/>
            <person name="Shefchek K.A."/>
            <person name="Tallon L."/>
            <person name="Das S.P."/>
            <person name="Daugherty S."/>
            <person name="Mongodin E.F."/>
        </authorList>
    </citation>
    <scope>NUCLEOTIDE SEQUENCE [LARGE SCALE GENOMIC DNA]</scope>
    <source>
        <strain evidence="2">3998T(B)3</strain>
    </source>
</reference>
<evidence type="ECO:0000313" key="2">
    <source>
        <dbReference type="Proteomes" id="UP000020773"/>
    </source>
</evidence>
<dbReference type="PATRIC" id="fig|1339316.3.peg.2238"/>
<dbReference type="RefSeq" id="WP_049100069.1">
    <property type="nucleotide sequence ID" value="NZ_JGDB01000094.1"/>
</dbReference>
<accession>A0A015XE92</accession>
<protein>
    <submittedName>
        <fullName evidence="1">Glycosyl transferases group 1 family protein</fullName>
    </submittedName>
</protein>
<dbReference type="Gene3D" id="3.40.50.2000">
    <property type="entry name" value="Glycogen Phosphorylase B"/>
    <property type="match status" value="1"/>
</dbReference>
<dbReference type="CDD" id="cd01635">
    <property type="entry name" value="Glycosyltransferase_GTB-type"/>
    <property type="match status" value="1"/>
</dbReference>
<keyword evidence="1" id="KW-0808">Transferase</keyword>
<proteinExistence type="predicted"/>